<feature type="region of interest" description="Disordered" evidence="1">
    <location>
        <begin position="12"/>
        <end position="32"/>
    </location>
</feature>
<sequence length="256" mass="27720">MLALLRFSRRDRVDTGGGAPSVASDTNEAPHRTAGDYLVEGTPLPPFHDRFQFFESRAARPSTPVASGHSEEPSAIRMVFRACEKLLPHLTTAQKRPSELAEVNRLPSLGEAERQPVPALPTALRNNYLCEGDAHGGGRQDAAEDGGAPGSPVRLPAVRRSSARELHSADANSRTEEDINTYFFYTNLLLAAERGIAPGHPRAATPNLLTTHATVLCPPQGAESPTHMQPSHRRHPQVGFTDSTEFVPAFKSAKTH</sequence>
<feature type="compositionally biased region" description="Basic and acidic residues" evidence="1">
    <location>
        <begin position="162"/>
        <end position="173"/>
    </location>
</feature>
<evidence type="ECO:0000313" key="3">
    <source>
        <dbReference type="Proteomes" id="UP000015354"/>
    </source>
</evidence>
<gene>
    <name evidence="2" type="ORF">STCU_10236</name>
</gene>
<dbReference type="AlphaFoldDB" id="S9TMN5"/>
<feature type="compositionally biased region" description="Basic and acidic residues" evidence="1">
    <location>
        <begin position="132"/>
        <end position="142"/>
    </location>
</feature>
<reference evidence="2 3" key="1">
    <citation type="journal article" date="2013" name="PLoS ONE">
        <title>Predicting the Proteins of Angomonas deanei, Strigomonas culicis and Their Respective Endosymbionts Reveals New Aspects of the Trypanosomatidae Family.</title>
        <authorList>
            <person name="Motta M.C."/>
            <person name="Martins A.C."/>
            <person name="de Souza S.S."/>
            <person name="Catta-Preta C.M."/>
            <person name="Silva R."/>
            <person name="Klein C.C."/>
            <person name="de Almeida L.G."/>
            <person name="de Lima Cunha O."/>
            <person name="Ciapina L.P."/>
            <person name="Brocchi M."/>
            <person name="Colabardini A.C."/>
            <person name="de Araujo Lima B."/>
            <person name="Machado C.R."/>
            <person name="de Almeida Soares C.M."/>
            <person name="Probst C.M."/>
            <person name="de Menezes C.B."/>
            <person name="Thompson C.E."/>
            <person name="Bartholomeu D.C."/>
            <person name="Gradia D.F."/>
            <person name="Pavoni D.P."/>
            <person name="Grisard E.C."/>
            <person name="Fantinatti-Garboggini F."/>
            <person name="Marchini F.K."/>
            <person name="Rodrigues-Luiz G.F."/>
            <person name="Wagner G."/>
            <person name="Goldman G.H."/>
            <person name="Fietto J.L."/>
            <person name="Elias M.C."/>
            <person name="Goldman M.H."/>
            <person name="Sagot M.F."/>
            <person name="Pereira M."/>
            <person name="Stoco P.H."/>
            <person name="de Mendonca-Neto R.P."/>
            <person name="Teixeira S.M."/>
            <person name="Maciel T.E."/>
            <person name="de Oliveira Mendes T.A."/>
            <person name="Urmenyi T.P."/>
            <person name="de Souza W."/>
            <person name="Schenkman S."/>
            <person name="de Vasconcelos A.T."/>
        </authorList>
    </citation>
    <scope>NUCLEOTIDE SEQUENCE [LARGE SCALE GENOMIC DNA]</scope>
</reference>
<evidence type="ECO:0000313" key="2">
    <source>
        <dbReference type="EMBL" id="EPY18029.1"/>
    </source>
</evidence>
<dbReference type="Proteomes" id="UP000015354">
    <property type="component" value="Unassembled WGS sequence"/>
</dbReference>
<keyword evidence="3" id="KW-1185">Reference proteome</keyword>
<evidence type="ECO:0000256" key="1">
    <source>
        <dbReference type="SAM" id="MobiDB-lite"/>
    </source>
</evidence>
<dbReference type="EMBL" id="ATMH01010156">
    <property type="protein sequence ID" value="EPY18029.1"/>
    <property type="molecule type" value="Genomic_DNA"/>
</dbReference>
<proteinExistence type="predicted"/>
<protein>
    <submittedName>
        <fullName evidence="2">Uncharacterized protein</fullName>
    </submittedName>
</protein>
<feature type="region of interest" description="Disordered" evidence="1">
    <location>
        <begin position="131"/>
        <end position="173"/>
    </location>
</feature>
<name>S9TMN5_9TRYP</name>
<accession>S9TMN5</accession>
<comment type="caution">
    <text evidence="2">The sequence shown here is derived from an EMBL/GenBank/DDBJ whole genome shotgun (WGS) entry which is preliminary data.</text>
</comment>
<organism evidence="2 3">
    <name type="scientific">Strigomonas culicis</name>
    <dbReference type="NCBI Taxonomy" id="28005"/>
    <lineage>
        <taxon>Eukaryota</taxon>
        <taxon>Discoba</taxon>
        <taxon>Euglenozoa</taxon>
        <taxon>Kinetoplastea</taxon>
        <taxon>Metakinetoplastina</taxon>
        <taxon>Trypanosomatida</taxon>
        <taxon>Trypanosomatidae</taxon>
        <taxon>Strigomonadinae</taxon>
        <taxon>Strigomonas</taxon>
    </lineage>
</organism>